<comment type="similarity">
    <text evidence="1">Belongs to the TRIAP1/MDM35 family.</text>
</comment>
<feature type="region of interest" description="Disordered" evidence="3">
    <location>
        <begin position="201"/>
        <end position="227"/>
    </location>
</feature>
<feature type="compositionally biased region" description="Low complexity" evidence="3">
    <location>
        <begin position="146"/>
        <end position="166"/>
    </location>
</feature>
<feature type="region of interest" description="Disordered" evidence="3">
    <location>
        <begin position="130"/>
        <end position="170"/>
    </location>
</feature>
<dbReference type="PANTHER" id="PTHR46403:SF1">
    <property type="entry name" value="TP53-REGULATED INHIBITOR OF APOPTOSIS 1"/>
    <property type="match status" value="1"/>
</dbReference>
<feature type="compositionally biased region" description="Low complexity" evidence="3">
    <location>
        <begin position="42"/>
        <end position="64"/>
    </location>
</feature>
<keyword evidence="5" id="KW-1185">Reference proteome</keyword>
<sequence length="227" mass="24618">MHLLVFLHQRLGINYGRHLLQLSRPRGIEMLFSKGKDQPAEATSSSTAAAPASASSTAPAVSPVDDAEWQAKGAAGLGAIASLSPDCTPLKHRYDSCFNLWLKDYLAIGDDQIRDQQRLSEASARGLTASLASTSSGSSGGKKKSSWFSDSSSSSSSSTSASSLSDSDIESRKQTIMERYDRDCAKLFKNYQACVRARKENPFPFDHQRQSDPRPNNPPFPFPAAKD</sequence>
<feature type="compositionally biased region" description="Pro residues" evidence="3">
    <location>
        <begin position="215"/>
        <end position="227"/>
    </location>
</feature>
<reference evidence="5" key="1">
    <citation type="submission" date="2014-06" db="EMBL/GenBank/DDBJ databases">
        <authorList>
            <person name="Berkman P.J."/>
        </authorList>
    </citation>
    <scope>NUCLEOTIDE SEQUENCE [LARGE SCALE GENOMIC DNA]</scope>
</reference>
<feature type="compositionally biased region" description="Basic and acidic residues" evidence="3">
    <location>
        <begin position="201"/>
        <end position="212"/>
    </location>
</feature>
<dbReference type="InterPro" id="IPR007918">
    <property type="entry name" value="MDM35_apoptosis"/>
</dbReference>
<proteinExistence type="inferred from homology"/>
<gene>
    <name evidence="4" type="primary">SSCI11060.1</name>
</gene>
<dbReference type="PANTHER" id="PTHR46403">
    <property type="entry name" value="TP53-REGULATED INHIBITOR OF APOPTOSIS 1"/>
    <property type="match status" value="1"/>
</dbReference>
<dbReference type="GO" id="GO:0005634">
    <property type="term" value="C:nucleus"/>
    <property type="evidence" value="ECO:0007669"/>
    <property type="project" value="TreeGrafter"/>
</dbReference>
<dbReference type="GO" id="GO:0005758">
    <property type="term" value="C:mitochondrial intermembrane space"/>
    <property type="evidence" value="ECO:0007669"/>
    <property type="project" value="TreeGrafter"/>
</dbReference>
<accession>A0A0F7S2L8</accession>
<evidence type="ECO:0000256" key="2">
    <source>
        <dbReference type="ARBA" id="ARBA00023157"/>
    </source>
</evidence>
<keyword evidence="2" id="KW-1015">Disulfide bond</keyword>
<dbReference type="EMBL" id="CCFA01000572">
    <property type="protein sequence ID" value="CDW96372.1"/>
    <property type="molecule type" value="Genomic_DNA"/>
</dbReference>
<dbReference type="GO" id="GO:1990050">
    <property type="term" value="F:phosphatidic acid transfer activity"/>
    <property type="evidence" value="ECO:0007669"/>
    <property type="project" value="TreeGrafter"/>
</dbReference>
<organism evidence="4 5">
    <name type="scientific">Sporisorium scitamineum</name>
    <dbReference type="NCBI Taxonomy" id="49012"/>
    <lineage>
        <taxon>Eukaryota</taxon>
        <taxon>Fungi</taxon>
        <taxon>Dikarya</taxon>
        <taxon>Basidiomycota</taxon>
        <taxon>Ustilaginomycotina</taxon>
        <taxon>Ustilaginomycetes</taxon>
        <taxon>Ustilaginales</taxon>
        <taxon>Ustilaginaceae</taxon>
        <taxon>Sporisorium</taxon>
    </lineage>
</organism>
<evidence type="ECO:0000313" key="4">
    <source>
        <dbReference type="EMBL" id="CDW96372.1"/>
    </source>
</evidence>
<dbReference type="Proteomes" id="UP000242770">
    <property type="component" value="Unassembled WGS sequence"/>
</dbReference>
<evidence type="ECO:0000256" key="3">
    <source>
        <dbReference type="SAM" id="MobiDB-lite"/>
    </source>
</evidence>
<dbReference type="AlphaFoldDB" id="A0A0F7S2L8"/>
<feature type="region of interest" description="Disordered" evidence="3">
    <location>
        <begin position="35"/>
        <end position="64"/>
    </location>
</feature>
<name>A0A0F7S2L8_9BASI</name>
<dbReference type="STRING" id="49012.A0A0F7S2L8"/>
<evidence type="ECO:0000313" key="5">
    <source>
        <dbReference type="Proteomes" id="UP000242770"/>
    </source>
</evidence>
<dbReference type="GO" id="GO:0045332">
    <property type="term" value="P:phospholipid translocation"/>
    <property type="evidence" value="ECO:0007669"/>
    <property type="project" value="TreeGrafter"/>
</dbReference>
<dbReference type="GO" id="GO:0005829">
    <property type="term" value="C:cytosol"/>
    <property type="evidence" value="ECO:0007669"/>
    <property type="project" value="TreeGrafter"/>
</dbReference>
<evidence type="ECO:0000256" key="1">
    <source>
        <dbReference type="ARBA" id="ARBA00006196"/>
    </source>
</evidence>
<dbReference type="Pfam" id="PF05254">
    <property type="entry name" value="UPF0203"/>
    <property type="match status" value="1"/>
</dbReference>
<protein>
    <submittedName>
        <fullName evidence="4">Uncharacterized protein</fullName>
    </submittedName>
</protein>